<reference evidence="3 4" key="1">
    <citation type="submission" date="2018-03" db="EMBL/GenBank/DDBJ databases">
        <title>Genomic Encyclopedia of Type Strains, Phase III (KMG-III): the genomes of soil and plant-associated and newly described type strains.</title>
        <authorList>
            <person name="Whitman W."/>
        </authorList>
    </citation>
    <scope>NUCLEOTIDE SEQUENCE [LARGE SCALE GENOMIC DNA]</scope>
    <source>
        <strain evidence="3 4">CGMCC 1.12484</strain>
    </source>
</reference>
<evidence type="ECO:0000256" key="1">
    <source>
        <dbReference type="SAM" id="MobiDB-lite"/>
    </source>
</evidence>
<accession>A0A2T0VEE9</accession>
<protein>
    <submittedName>
        <fullName evidence="3">Uncharacterized protein</fullName>
    </submittedName>
</protein>
<evidence type="ECO:0000313" key="3">
    <source>
        <dbReference type="EMBL" id="PRY68565.1"/>
    </source>
</evidence>
<keyword evidence="2" id="KW-0812">Transmembrane</keyword>
<feature type="transmembrane region" description="Helical" evidence="2">
    <location>
        <begin position="30"/>
        <end position="51"/>
    </location>
</feature>
<name>A0A2T0VEE9_9MICO</name>
<keyword evidence="2" id="KW-1133">Transmembrane helix</keyword>
<evidence type="ECO:0000313" key="4">
    <source>
        <dbReference type="Proteomes" id="UP000237983"/>
    </source>
</evidence>
<organism evidence="3 4">
    <name type="scientific">Glaciihabitans tibetensis</name>
    <dbReference type="NCBI Taxonomy" id="1266600"/>
    <lineage>
        <taxon>Bacteria</taxon>
        <taxon>Bacillati</taxon>
        <taxon>Actinomycetota</taxon>
        <taxon>Actinomycetes</taxon>
        <taxon>Micrococcales</taxon>
        <taxon>Microbacteriaceae</taxon>
        <taxon>Glaciihabitans</taxon>
    </lineage>
</organism>
<dbReference type="Proteomes" id="UP000237983">
    <property type="component" value="Unassembled WGS sequence"/>
</dbReference>
<sequence length="310" mass="32687">MDELHGAASQERQPHSSSPHRNRPHRNRRWIIAVAAVLALSVGGGAGFVGLSAARSAAQSVFDTQYAEFLSTRADAGDAFDSAQSALESAKTTLADSEGKVLTEDSRTALADAITAAESRVKDAAGELTATSERAEAAAFVEVGVLDSGSGLRESAATLASLSLTTVTDVSTVADQLAGPVAAVTAAMAVWQSEQDRILRERYTNHVHAVGWIPELDECKGSVDLTAHYGTPAIAEHWSCGGKNFPDEPGTIITLTGERAGTYRVDGIVMMLNQRRATVADIPHGYDLIYQTCQNGQSSTMSLTALTKLD</sequence>
<evidence type="ECO:0000256" key="2">
    <source>
        <dbReference type="SAM" id="Phobius"/>
    </source>
</evidence>
<feature type="region of interest" description="Disordered" evidence="1">
    <location>
        <begin position="1"/>
        <end position="26"/>
    </location>
</feature>
<dbReference type="AlphaFoldDB" id="A0A2T0VEE9"/>
<dbReference type="EMBL" id="PVTL01000004">
    <property type="protein sequence ID" value="PRY68565.1"/>
    <property type="molecule type" value="Genomic_DNA"/>
</dbReference>
<gene>
    <name evidence="3" type="ORF">B0I08_104268</name>
</gene>
<keyword evidence="2" id="KW-0472">Membrane</keyword>
<proteinExistence type="predicted"/>
<comment type="caution">
    <text evidence="3">The sequence shown here is derived from an EMBL/GenBank/DDBJ whole genome shotgun (WGS) entry which is preliminary data.</text>
</comment>
<keyword evidence="4" id="KW-1185">Reference proteome</keyword>